<evidence type="ECO:0000256" key="1">
    <source>
        <dbReference type="ARBA" id="ARBA00010169"/>
    </source>
</evidence>
<keyword evidence="3" id="KW-1185">Reference proteome</keyword>
<dbReference type="InterPro" id="IPR011322">
    <property type="entry name" value="N-reg_PII-like_a/b"/>
</dbReference>
<dbReference type="Pfam" id="PF03091">
    <property type="entry name" value="CutA1"/>
    <property type="match status" value="1"/>
</dbReference>
<dbReference type="Proteomes" id="UP000077245">
    <property type="component" value="Unassembled WGS sequence"/>
</dbReference>
<proteinExistence type="inferred from homology"/>
<dbReference type="STRING" id="49547.MBCUR_09230"/>
<organism evidence="2 3">
    <name type="scientific">Methanobrevibacter curvatus</name>
    <dbReference type="NCBI Taxonomy" id="49547"/>
    <lineage>
        <taxon>Archaea</taxon>
        <taxon>Methanobacteriati</taxon>
        <taxon>Methanobacteriota</taxon>
        <taxon>Methanomada group</taxon>
        <taxon>Methanobacteria</taxon>
        <taxon>Methanobacteriales</taxon>
        <taxon>Methanobacteriaceae</taxon>
        <taxon>Methanobrevibacter</taxon>
    </lineage>
</organism>
<dbReference type="InterPro" id="IPR015867">
    <property type="entry name" value="N-reg_PII/ATP_PRibTrfase_C"/>
</dbReference>
<name>A0A162FNN1_9EURY</name>
<reference evidence="2 3" key="1">
    <citation type="submission" date="2016-04" db="EMBL/GenBank/DDBJ databases">
        <title>Genome sequence of Methanobrevibacter curvatus DSM 11111.</title>
        <authorList>
            <person name="Poehlein A."/>
            <person name="Seedorf H."/>
            <person name="Daniel R."/>
        </authorList>
    </citation>
    <scope>NUCLEOTIDE SEQUENCE [LARGE SCALE GENOMIC DNA]</scope>
    <source>
        <strain evidence="2 3">DSM 11111</strain>
    </source>
</reference>
<dbReference type="Gene3D" id="3.30.70.120">
    <property type="match status" value="1"/>
</dbReference>
<evidence type="ECO:0000313" key="3">
    <source>
        <dbReference type="Proteomes" id="UP000077245"/>
    </source>
</evidence>
<comment type="caution">
    <text evidence="2">The sequence shown here is derived from an EMBL/GenBank/DDBJ whole genome shotgun (WGS) entry which is preliminary data.</text>
</comment>
<protein>
    <submittedName>
        <fullName evidence="2">Divalent-cation tolerance protein CutA</fullName>
    </submittedName>
</protein>
<dbReference type="PANTHER" id="PTHR23419">
    <property type="entry name" value="DIVALENT CATION TOLERANCE CUTA-RELATED"/>
    <property type="match status" value="1"/>
</dbReference>
<dbReference type="InterPro" id="IPR024229">
    <property type="entry name" value="DUF3781"/>
</dbReference>
<dbReference type="GO" id="GO:0010038">
    <property type="term" value="P:response to metal ion"/>
    <property type="evidence" value="ECO:0007669"/>
    <property type="project" value="InterPro"/>
</dbReference>
<accession>A0A162FNN1</accession>
<dbReference type="AlphaFoldDB" id="A0A162FNN1"/>
<comment type="similarity">
    <text evidence="1">Belongs to the CutA family.</text>
</comment>
<dbReference type="Pfam" id="PF12636">
    <property type="entry name" value="DUF3781"/>
    <property type="match status" value="1"/>
</dbReference>
<gene>
    <name evidence="2" type="primary">cutA</name>
    <name evidence="2" type="ORF">MBCUR_09230</name>
</gene>
<dbReference type="PATRIC" id="fig|49547.3.peg.992"/>
<dbReference type="InterPro" id="IPR004323">
    <property type="entry name" value="Ion_tolerance_CutA"/>
</dbReference>
<sequence>MTNHKMVLIYVTCSNEDESAFIGKSLVGERLCACCNIFSAIKSFYWWNDSLEEDTESVLILKTIDKNIEESIKRIKSLHSYDNPCIIALPVINASNDYLKWINNEIHNNLDLDNLDLNSLDLNNLDSDDLDLGCMDLISNLDKLHTTELGLKRIEKNLSLNVEDAVKWVKEKIENPQASITKKGKNWYILIEEYKITVNVNSYTIITAHKIK</sequence>
<dbReference type="EMBL" id="LWMV01000161">
    <property type="protein sequence ID" value="KZX12780.1"/>
    <property type="molecule type" value="Genomic_DNA"/>
</dbReference>
<evidence type="ECO:0000313" key="2">
    <source>
        <dbReference type="EMBL" id="KZX12780.1"/>
    </source>
</evidence>
<dbReference type="SUPFAM" id="SSF54913">
    <property type="entry name" value="GlnB-like"/>
    <property type="match status" value="1"/>
</dbReference>
<dbReference type="GO" id="GO:0005507">
    <property type="term" value="F:copper ion binding"/>
    <property type="evidence" value="ECO:0007669"/>
    <property type="project" value="TreeGrafter"/>
</dbReference>
<dbReference type="PANTHER" id="PTHR23419:SF8">
    <property type="entry name" value="FI09726P"/>
    <property type="match status" value="1"/>
</dbReference>